<evidence type="ECO:0000256" key="5">
    <source>
        <dbReference type="ARBA" id="ARBA00023242"/>
    </source>
</evidence>
<dbReference type="InterPro" id="IPR002487">
    <property type="entry name" value="TF_Kbox"/>
</dbReference>
<evidence type="ECO:0000313" key="14">
    <source>
        <dbReference type="RefSeq" id="XP_022146646.1"/>
    </source>
</evidence>
<gene>
    <name evidence="11 12 13 14" type="primary">LOC111015797</name>
</gene>
<keyword evidence="10" id="KW-1185">Reference proteome</keyword>
<reference evidence="11 12" key="1">
    <citation type="submission" date="2025-04" db="UniProtKB">
        <authorList>
            <consortium name="RefSeq"/>
        </authorList>
    </citation>
    <scope>IDENTIFICATION</scope>
    <source>
        <strain evidence="11 12">OHB3-1</strain>
    </source>
</reference>
<dbReference type="InterPro" id="IPR002100">
    <property type="entry name" value="TF_MADSbox"/>
</dbReference>
<feature type="domain" description="K-box" evidence="9">
    <location>
        <begin position="92"/>
        <end position="182"/>
    </location>
</feature>
<dbReference type="RefSeq" id="XP_022146646.1">
    <property type="nucleotide sequence ID" value="XM_022290954.1"/>
</dbReference>
<dbReference type="PROSITE" id="PS50066">
    <property type="entry name" value="MADS_BOX_2"/>
    <property type="match status" value="1"/>
</dbReference>
<dbReference type="CDD" id="cd00265">
    <property type="entry name" value="MADS_MEF2_like"/>
    <property type="match status" value="1"/>
</dbReference>
<evidence type="ECO:0000313" key="13">
    <source>
        <dbReference type="RefSeq" id="XP_022146645.1"/>
    </source>
</evidence>
<protein>
    <submittedName>
        <fullName evidence="11 12">MADS-box protein FBP24</fullName>
    </submittedName>
</protein>
<evidence type="ECO:0000256" key="4">
    <source>
        <dbReference type="ARBA" id="ARBA00023163"/>
    </source>
</evidence>
<sequence>MGRGKIAIKRIENRTTRQVTFSKRRAGLFKKTHELSVLCDAQIGLIVFSSNGKCFEYCSQPTCMDQIIKRYQISLAGSRAPDRLHDGNDPDPEELASQIRKMRKETEELQVRLQRYTGEDLSAIQLRDLDEMDHRLQNSLNRVRARKSELFQQQMDNLKRKEKILEDENEQIYHMIKEQQMAAAMMQKSEEEQMMSSHVDMNQQHQQMHDFIPFPLHPQLQLQVQVQQADQDHEADEPSSVLQLAPLQPPPSPFHPFRLQLQPIQPNLQDFNLHSSTTTYE</sequence>
<name>A0A6J1CYP1_MOMCH</name>
<dbReference type="AlphaFoldDB" id="A0A6J1CYP1"/>
<keyword evidence="3" id="KW-0238">DNA-binding</keyword>
<feature type="domain" description="MADS-box" evidence="8">
    <location>
        <begin position="1"/>
        <end position="61"/>
    </location>
</feature>
<dbReference type="Pfam" id="PF01486">
    <property type="entry name" value="K-box"/>
    <property type="match status" value="1"/>
</dbReference>
<dbReference type="GO" id="GO:0046983">
    <property type="term" value="F:protein dimerization activity"/>
    <property type="evidence" value="ECO:0007669"/>
    <property type="project" value="InterPro"/>
</dbReference>
<evidence type="ECO:0000256" key="1">
    <source>
        <dbReference type="ARBA" id="ARBA00004123"/>
    </source>
</evidence>
<dbReference type="RefSeq" id="XP_022146645.1">
    <property type="nucleotide sequence ID" value="XM_022290953.1"/>
</dbReference>
<dbReference type="RefSeq" id="XP_022146643.1">
    <property type="nucleotide sequence ID" value="XM_022290951.1"/>
</dbReference>
<accession>A0A6J1CYP1</accession>
<feature type="region of interest" description="Disordered" evidence="7">
    <location>
        <begin position="225"/>
        <end position="258"/>
    </location>
</feature>
<dbReference type="GeneID" id="111015797"/>
<dbReference type="RefSeq" id="XP_022146644.1">
    <property type="nucleotide sequence ID" value="XM_022290952.1"/>
</dbReference>
<dbReference type="PROSITE" id="PS00350">
    <property type="entry name" value="MADS_BOX_1"/>
    <property type="match status" value="1"/>
</dbReference>
<dbReference type="GO" id="GO:0000977">
    <property type="term" value="F:RNA polymerase II transcription regulatory region sequence-specific DNA binding"/>
    <property type="evidence" value="ECO:0007669"/>
    <property type="project" value="InterPro"/>
</dbReference>
<evidence type="ECO:0000259" key="9">
    <source>
        <dbReference type="PROSITE" id="PS51297"/>
    </source>
</evidence>
<keyword evidence="2" id="KW-0805">Transcription regulation</keyword>
<proteinExistence type="predicted"/>
<dbReference type="Pfam" id="PF00319">
    <property type="entry name" value="SRF-TF"/>
    <property type="match status" value="1"/>
</dbReference>
<feature type="coiled-coil region" evidence="6">
    <location>
        <begin position="148"/>
        <end position="175"/>
    </location>
</feature>
<dbReference type="GO" id="GO:0005634">
    <property type="term" value="C:nucleus"/>
    <property type="evidence" value="ECO:0007669"/>
    <property type="project" value="UniProtKB-SubCell"/>
</dbReference>
<evidence type="ECO:0000313" key="10">
    <source>
        <dbReference type="Proteomes" id="UP000504603"/>
    </source>
</evidence>
<dbReference type="InterPro" id="IPR036879">
    <property type="entry name" value="TF_MADSbox_sf"/>
</dbReference>
<keyword evidence="5" id="KW-0539">Nucleus</keyword>
<dbReference type="OrthoDB" id="1898716at2759"/>
<organism evidence="10 12">
    <name type="scientific">Momordica charantia</name>
    <name type="common">Bitter gourd</name>
    <name type="synonym">Balsam pear</name>
    <dbReference type="NCBI Taxonomy" id="3673"/>
    <lineage>
        <taxon>Eukaryota</taxon>
        <taxon>Viridiplantae</taxon>
        <taxon>Streptophyta</taxon>
        <taxon>Embryophyta</taxon>
        <taxon>Tracheophyta</taxon>
        <taxon>Spermatophyta</taxon>
        <taxon>Magnoliopsida</taxon>
        <taxon>eudicotyledons</taxon>
        <taxon>Gunneridae</taxon>
        <taxon>Pentapetalae</taxon>
        <taxon>rosids</taxon>
        <taxon>fabids</taxon>
        <taxon>Cucurbitales</taxon>
        <taxon>Cucurbitaceae</taxon>
        <taxon>Momordiceae</taxon>
        <taxon>Momordica</taxon>
    </lineage>
</organism>
<dbReference type="SMART" id="SM00432">
    <property type="entry name" value="MADS"/>
    <property type="match status" value="1"/>
</dbReference>
<evidence type="ECO:0000313" key="11">
    <source>
        <dbReference type="RefSeq" id="XP_022146643.1"/>
    </source>
</evidence>
<evidence type="ECO:0000313" key="12">
    <source>
        <dbReference type="RefSeq" id="XP_022146644.1"/>
    </source>
</evidence>
<dbReference type="Gene3D" id="3.40.1810.10">
    <property type="entry name" value="Transcription factor, MADS-box"/>
    <property type="match status" value="1"/>
</dbReference>
<keyword evidence="6" id="KW-0175">Coiled coil</keyword>
<dbReference type="InterPro" id="IPR050142">
    <property type="entry name" value="MADS-box/MEF2_TF"/>
</dbReference>
<comment type="subcellular location">
    <subcellularLocation>
        <location evidence="1">Nucleus</location>
    </subcellularLocation>
</comment>
<dbReference type="SUPFAM" id="SSF55455">
    <property type="entry name" value="SRF-like"/>
    <property type="match status" value="1"/>
</dbReference>
<dbReference type="GO" id="GO:0045944">
    <property type="term" value="P:positive regulation of transcription by RNA polymerase II"/>
    <property type="evidence" value="ECO:0007669"/>
    <property type="project" value="InterPro"/>
</dbReference>
<dbReference type="Proteomes" id="UP000504603">
    <property type="component" value="Unplaced"/>
</dbReference>
<evidence type="ECO:0000256" key="6">
    <source>
        <dbReference type="SAM" id="Coils"/>
    </source>
</evidence>
<keyword evidence="4" id="KW-0804">Transcription</keyword>
<evidence type="ECO:0000256" key="2">
    <source>
        <dbReference type="ARBA" id="ARBA00023015"/>
    </source>
</evidence>
<dbReference type="GO" id="GO:0003700">
    <property type="term" value="F:DNA-binding transcription factor activity"/>
    <property type="evidence" value="ECO:0007669"/>
    <property type="project" value="InterPro"/>
</dbReference>
<dbReference type="PANTHER" id="PTHR48019">
    <property type="entry name" value="SERUM RESPONSE FACTOR HOMOLOG"/>
    <property type="match status" value="1"/>
</dbReference>
<dbReference type="InterPro" id="IPR033896">
    <property type="entry name" value="MEF2-like_N"/>
</dbReference>
<dbReference type="PROSITE" id="PS51297">
    <property type="entry name" value="K_BOX"/>
    <property type="match status" value="1"/>
</dbReference>
<dbReference type="PRINTS" id="PR00404">
    <property type="entry name" value="MADSDOMAIN"/>
</dbReference>
<evidence type="ECO:0000256" key="7">
    <source>
        <dbReference type="SAM" id="MobiDB-lite"/>
    </source>
</evidence>
<evidence type="ECO:0000256" key="3">
    <source>
        <dbReference type="ARBA" id="ARBA00023125"/>
    </source>
</evidence>
<dbReference type="KEGG" id="mcha:111015797"/>
<evidence type="ECO:0000259" key="8">
    <source>
        <dbReference type="PROSITE" id="PS50066"/>
    </source>
</evidence>